<dbReference type="Proteomes" id="UP000196027">
    <property type="component" value="Chromosome"/>
</dbReference>
<dbReference type="EMBL" id="CP021425">
    <property type="protein sequence ID" value="ARU58828.1"/>
    <property type="molecule type" value="Genomic_DNA"/>
</dbReference>
<accession>A0A1Y0IE71</accession>
<feature type="compositionally biased region" description="Basic and acidic residues" evidence="1">
    <location>
        <begin position="56"/>
        <end position="77"/>
    </location>
</feature>
<gene>
    <name evidence="2" type="ORF">OLMES_4840</name>
</gene>
<dbReference type="AlphaFoldDB" id="A0A1Y0IE71"/>
<dbReference type="KEGG" id="ome:OLMES_4840"/>
<proteinExistence type="predicted"/>
<reference evidence="2 3" key="1">
    <citation type="submission" date="2017-05" db="EMBL/GenBank/DDBJ databases">
        <title>Genomic insights into alkan degradation activity of Oleiphilus messinensis.</title>
        <authorList>
            <person name="Kozyavkin S.A."/>
            <person name="Slesarev A.I."/>
            <person name="Golyshin P.N."/>
            <person name="Korzhenkov A."/>
            <person name="Golyshina O.N."/>
            <person name="Toshchakov S.V."/>
        </authorList>
    </citation>
    <scope>NUCLEOTIDE SEQUENCE [LARGE SCALE GENOMIC DNA]</scope>
    <source>
        <strain evidence="2 3">ME102</strain>
    </source>
</reference>
<sequence>MTSLGDGAGFGLPLIGPRETQKKDTEEASALTVKEPEEIEEASGSTDKAGGISAKAPDKAKVDINDAKVDPNAEKKGGSGGSDSGTDEKDDKDDKKPQKEPEVEYELIELVEGVKQSQDKFVKGPGMDTSETSIFKANVSRTDKDASNYKQYINLSQDLEGQDKRHPEYGRIIRFRARVKQKDGKTDKLSGVSVVFSFARTDGVNRKDAGGSEPACWDGADLSGSQKEGFGSAGGATTKTVTTDAKGWTSEVSFYVSEFAGDQFEISCKLKDGTAGADGAQPLKTSAKYVVWRKFWYQLTHADGYNAPQPTKAESAFAEVFAEMVKVNTKKFTRDDFPADLKDRTFYKEYMLSSGGADKTVANVGDSSNIAEFRTNAKLKMTTEADHPVKENLIACEYQCDPQGRSQLKVYKLTSANQTITIAKGNGGSIVCKPPIKAGAKLVSAGEWSKAETPWSKEGNITDDHIEIDSSRTSTLQVKIKLPADAPTPTVADPVYVRLQVETAASFLGWATSSGIVAVYRPAAAAGAQGSEADFNDTAAHEFGHKFNQTPKPSKEPSSLKAHPLQYVGHGGSGSHCRHGATVAPGAVNWQDASEKTPSPSDGDCIMYHRYSSACSHSFCVVCKSYLQLQKMDSF</sequence>
<organism evidence="2 3">
    <name type="scientific">Oleiphilus messinensis</name>
    <dbReference type="NCBI Taxonomy" id="141451"/>
    <lineage>
        <taxon>Bacteria</taxon>
        <taxon>Pseudomonadati</taxon>
        <taxon>Pseudomonadota</taxon>
        <taxon>Gammaproteobacteria</taxon>
        <taxon>Oceanospirillales</taxon>
        <taxon>Oleiphilaceae</taxon>
        <taxon>Oleiphilus</taxon>
    </lineage>
</organism>
<protein>
    <submittedName>
        <fullName evidence="2">Uncharacterized protein</fullName>
    </submittedName>
</protein>
<dbReference type="RefSeq" id="WP_087463564.1">
    <property type="nucleotide sequence ID" value="NZ_CP021425.1"/>
</dbReference>
<evidence type="ECO:0000313" key="3">
    <source>
        <dbReference type="Proteomes" id="UP000196027"/>
    </source>
</evidence>
<evidence type="ECO:0000256" key="1">
    <source>
        <dbReference type="SAM" id="MobiDB-lite"/>
    </source>
</evidence>
<keyword evidence="3" id="KW-1185">Reference proteome</keyword>
<name>A0A1Y0IE71_9GAMM</name>
<feature type="compositionally biased region" description="Gly residues" evidence="1">
    <location>
        <begin position="1"/>
        <end position="10"/>
    </location>
</feature>
<feature type="compositionally biased region" description="Basic and acidic residues" evidence="1">
    <location>
        <begin position="86"/>
        <end position="102"/>
    </location>
</feature>
<evidence type="ECO:0000313" key="2">
    <source>
        <dbReference type="EMBL" id="ARU58828.1"/>
    </source>
</evidence>
<feature type="region of interest" description="Disordered" evidence="1">
    <location>
        <begin position="1"/>
        <end position="103"/>
    </location>
</feature>